<feature type="transmembrane region" description="Helical" evidence="1">
    <location>
        <begin position="151"/>
        <end position="168"/>
    </location>
</feature>
<feature type="transmembrane region" description="Helical" evidence="1">
    <location>
        <begin position="46"/>
        <end position="66"/>
    </location>
</feature>
<feature type="transmembrane region" description="Helical" evidence="1">
    <location>
        <begin position="72"/>
        <end position="89"/>
    </location>
</feature>
<gene>
    <name evidence="2" type="ORF">TH63_04085</name>
</gene>
<dbReference type="Proteomes" id="UP000036458">
    <property type="component" value="Chromosome"/>
</dbReference>
<name>A0A0H4VMJ8_9BACT</name>
<keyword evidence="1" id="KW-0812">Transmembrane</keyword>
<dbReference type="PATRIC" id="fig|1379910.4.peg.888"/>
<dbReference type="KEGG" id="ruf:TH63_04085"/>
<dbReference type="RefSeq" id="WP_048919820.1">
    <property type="nucleotide sequence ID" value="NZ_CP010777.1"/>
</dbReference>
<accession>A0A0H4VMJ8</accession>
<feature type="transmembrane region" description="Helical" evidence="1">
    <location>
        <begin position="126"/>
        <end position="145"/>
    </location>
</feature>
<keyword evidence="3" id="KW-1185">Reference proteome</keyword>
<keyword evidence="1" id="KW-1133">Transmembrane helix</keyword>
<dbReference type="EMBL" id="CP010777">
    <property type="protein sequence ID" value="AKQ44994.1"/>
    <property type="molecule type" value="Genomic_DNA"/>
</dbReference>
<reference evidence="2 3" key="1">
    <citation type="submission" date="2015-01" db="EMBL/GenBank/DDBJ databases">
        <title>Rufibacter sp./DG31D/ whole genome sequencing.</title>
        <authorList>
            <person name="Kim M.K."/>
            <person name="Srinivasan S."/>
            <person name="Lee J.-J."/>
        </authorList>
    </citation>
    <scope>NUCLEOTIDE SEQUENCE [LARGE SCALE GENOMIC DNA]</scope>
    <source>
        <strain evidence="2 3">DG31D</strain>
    </source>
</reference>
<organism evidence="2 3">
    <name type="scientific">Rufibacter radiotolerans</name>
    <dbReference type="NCBI Taxonomy" id="1379910"/>
    <lineage>
        <taxon>Bacteria</taxon>
        <taxon>Pseudomonadati</taxon>
        <taxon>Bacteroidota</taxon>
        <taxon>Cytophagia</taxon>
        <taxon>Cytophagales</taxon>
        <taxon>Hymenobacteraceae</taxon>
        <taxon>Rufibacter</taxon>
    </lineage>
</organism>
<proteinExistence type="predicted"/>
<dbReference type="AlphaFoldDB" id="A0A0H4VMJ8"/>
<sequence>MLDQDLKNLWQNATPSSPIQVDQALLLQEVRQEASTVYQKIKWRDWLEISVALLIMPLFGLVAWFVPFTLTKIGAALVIPWCALVIYQLRRARRKPLQDPSLPLEQFLLHYQVYLQQQVHLLQGVLYWYLLPFSCCMVLFLAGFPFGAKRLLVPAVALLGINVLVYFLNRRAIKKDLRPLLSKVNQTLSALKQA</sequence>
<evidence type="ECO:0000313" key="3">
    <source>
        <dbReference type="Proteomes" id="UP000036458"/>
    </source>
</evidence>
<dbReference type="OrthoDB" id="1441218at2"/>
<evidence type="ECO:0000256" key="1">
    <source>
        <dbReference type="SAM" id="Phobius"/>
    </source>
</evidence>
<keyword evidence="1" id="KW-0472">Membrane</keyword>
<protein>
    <submittedName>
        <fullName evidence="2">Uncharacterized protein</fullName>
    </submittedName>
</protein>
<dbReference type="STRING" id="1379910.TH63_04085"/>
<evidence type="ECO:0000313" key="2">
    <source>
        <dbReference type="EMBL" id="AKQ44994.1"/>
    </source>
</evidence>